<dbReference type="KEGG" id="cmah:C1I91_07520"/>
<dbReference type="SUPFAM" id="SSF90123">
    <property type="entry name" value="ABC transporter transmembrane region"/>
    <property type="match status" value="1"/>
</dbReference>
<dbReference type="PANTHER" id="PTHR43394">
    <property type="entry name" value="ATP-DEPENDENT PERMEASE MDL1, MITOCHONDRIAL"/>
    <property type="match status" value="1"/>
</dbReference>
<dbReference type="OrthoDB" id="9762778at2"/>
<evidence type="ECO:0000256" key="4">
    <source>
        <dbReference type="ARBA" id="ARBA00022692"/>
    </source>
</evidence>
<reference evidence="12 13" key="1">
    <citation type="submission" date="2018-01" db="EMBL/GenBank/DDBJ databases">
        <title>Genome Sequencing and Assembly of Anaerobacter polyendosporus strain CT4.</title>
        <authorList>
            <person name="Tachaapaikoon C."/>
            <person name="Sutheeworapong S."/>
            <person name="Jenjaroenpun P."/>
            <person name="Wongsurawat T."/>
            <person name="Nookeaw I."/>
            <person name="Cheawchanlertfa P."/>
            <person name="Kosugi A."/>
            <person name="Cheevadhanarak S."/>
            <person name="Ratanakhanokchai K."/>
        </authorList>
    </citation>
    <scope>NUCLEOTIDE SEQUENCE [LARGE SCALE GENOMIC DNA]</scope>
    <source>
        <strain evidence="12 13">CT4</strain>
    </source>
</reference>
<comment type="subcellular location">
    <subcellularLocation>
        <location evidence="1">Cell membrane</location>
        <topology evidence="1">Multi-pass membrane protein</topology>
    </subcellularLocation>
</comment>
<dbReference type="GO" id="GO:0015421">
    <property type="term" value="F:ABC-type oligopeptide transporter activity"/>
    <property type="evidence" value="ECO:0007669"/>
    <property type="project" value="TreeGrafter"/>
</dbReference>
<evidence type="ECO:0000259" key="10">
    <source>
        <dbReference type="PROSITE" id="PS50893"/>
    </source>
</evidence>
<evidence type="ECO:0000259" key="11">
    <source>
        <dbReference type="PROSITE" id="PS50929"/>
    </source>
</evidence>
<dbReference type="Gene3D" id="3.40.50.300">
    <property type="entry name" value="P-loop containing nucleotide triphosphate hydrolases"/>
    <property type="match status" value="1"/>
</dbReference>
<gene>
    <name evidence="12" type="ORF">C1I91_07520</name>
</gene>
<dbReference type="InterPro" id="IPR003439">
    <property type="entry name" value="ABC_transporter-like_ATP-bd"/>
</dbReference>
<dbReference type="CDD" id="cd18542">
    <property type="entry name" value="ABC_6TM_YknU_like"/>
    <property type="match status" value="1"/>
</dbReference>
<keyword evidence="3" id="KW-1003">Cell membrane</keyword>
<evidence type="ECO:0000256" key="6">
    <source>
        <dbReference type="ARBA" id="ARBA00022840"/>
    </source>
</evidence>
<dbReference type="InterPro" id="IPR039421">
    <property type="entry name" value="Type_1_exporter"/>
</dbReference>
<keyword evidence="8 9" id="KW-0472">Membrane</keyword>
<dbReference type="Pfam" id="PF00005">
    <property type="entry name" value="ABC_tran"/>
    <property type="match status" value="1"/>
</dbReference>
<dbReference type="GO" id="GO:0016887">
    <property type="term" value="F:ATP hydrolysis activity"/>
    <property type="evidence" value="ECO:0007669"/>
    <property type="project" value="InterPro"/>
</dbReference>
<name>A0A3R5QX09_9CLOT</name>
<feature type="transmembrane region" description="Helical" evidence="9">
    <location>
        <begin position="16"/>
        <end position="34"/>
    </location>
</feature>
<evidence type="ECO:0000256" key="9">
    <source>
        <dbReference type="SAM" id="Phobius"/>
    </source>
</evidence>
<keyword evidence="6 12" id="KW-0067">ATP-binding</keyword>
<dbReference type="InterPro" id="IPR027417">
    <property type="entry name" value="P-loop_NTPase"/>
</dbReference>
<dbReference type="Pfam" id="PF00664">
    <property type="entry name" value="ABC_membrane"/>
    <property type="match status" value="1"/>
</dbReference>
<feature type="transmembrane region" description="Helical" evidence="9">
    <location>
        <begin position="242"/>
        <end position="263"/>
    </location>
</feature>
<keyword evidence="4 9" id="KW-0812">Transmembrane</keyword>
<evidence type="ECO:0000256" key="5">
    <source>
        <dbReference type="ARBA" id="ARBA00022741"/>
    </source>
</evidence>
<dbReference type="SMART" id="SM00382">
    <property type="entry name" value="AAA"/>
    <property type="match status" value="1"/>
</dbReference>
<dbReference type="PROSITE" id="PS00211">
    <property type="entry name" value="ABC_TRANSPORTER_1"/>
    <property type="match status" value="1"/>
</dbReference>
<proteinExistence type="predicted"/>
<dbReference type="Gene3D" id="1.20.1560.10">
    <property type="entry name" value="ABC transporter type 1, transmembrane domain"/>
    <property type="match status" value="1"/>
</dbReference>
<evidence type="ECO:0000313" key="12">
    <source>
        <dbReference type="EMBL" id="QAA31496.1"/>
    </source>
</evidence>
<dbReference type="PROSITE" id="PS50893">
    <property type="entry name" value="ABC_TRANSPORTER_2"/>
    <property type="match status" value="1"/>
</dbReference>
<dbReference type="EMBL" id="CP025746">
    <property type="protein sequence ID" value="QAA31496.1"/>
    <property type="molecule type" value="Genomic_DNA"/>
</dbReference>
<feature type="transmembrane region" description="Helical" evidence="9">
    <location>
        <begin position="129"/>
        <end position="152"/>
    </location>
</feature>
<dbReference type="RefSeq" id="WP_128212309.1">
    <property type="nucleotide sequence ID" value="NZ_CP025746.1"/>
</dbReference>
<dbReference type="GO" id="GO:0005524">
    <property type="term" value="F:ATP binding"/>
    <property type="evidence" value="ECO:0007669"/>
    <property type="project" value="UniProtKB-KW"/>
</dbReference>
<dbReference type="PANTHER" id="PTHR43394:SF1">
    <property type="entry name" value="ATP-BINDING CASSETTE SUB-FAMILY B MEMBER 10, MITOCHONDRIAL"/>
    <property type="match status" value="1"/>
</dbReference>
<dbReference type="InterPro" id="IPR017871">
    <property type="entry name" value="ABC_transporter-like_CS"/>
</dbReference>
<feature type="transmembrane region" description="Helical" evidence="9">
    <location>
        <begin position="54"/>
        <end position="71"/>
    </location>
</feature>
<dbReference type="Proteomes" id="UP000286268">
    <property type="component" value="Chromosome"/>
</dbReference>
<keyword evidence="5" id="KW-0547">Nucleotide-binding</keyword>
<dbReference type="InterPro" id="IPR011527">
    <property type="entry name" value="ABC1_TM_dom"/>
</dbReference>
<accession>A0A3R5QX09</accession>
<feature type="domain" description="ABC transmembrane type-1" evidence="11">
    <location>
        <begin position="20"/>
        <end position="301"/>
    </location>
</feature>
<keyword evidence="13" id="KW-1185">Reference proteome</keyword>
<organism evidence="12 13">
    <name type="scientific">Clostridium manihotivorum</name>
    <dbReference type="NCBI Taxonomy" id="2320868"/>
    <lineage>
        <taxon>Bacteria</taxon>
        <taxon>Bacillati</taxon>
        <taxon>Bacillota</taxon>
        <taxon>Clostridia</taxon>
        <taxon>Eubacteriales</taxon>
        <taxon>Clostridiaceae</taxon>
        <taxon>Clostridium</taxon>
    </lineage>
</organism>
<protein>
    <submittedName>
        <fullName evidence="12">ABC transporter ATP-binding protein</fullName>
    </submittedName>
</protein>
<dbReference type="SUPFAM" id="SSF52540">
    <property type="entry name" value="P-loop containing nucleoside triphosphate hydrolases"/>
    <property type="match status" value="1"/>
</dbReference>
<keyword evidence="2" id="KW-0813">Transport</keyword>
<evidence type="ECO:0000313" key="13">
    <source>
        <dbReference type="Proteomes" id="UP000286268"/>
    </source>
</evidence>
<evidence type="ECO:0000256" key="7">
    <source>
        <dbReference type="ARBA" id="ARBA00022989"/>
    </source>
</evidence>
<dbReference type="PROSITE" id="PS50929">
    <property type="entry name" value="ABC_TM1F"/>
    <property type="match status" value="1"/>
</dbReference>
<dbReference type="InterPro" id="IPR003593">
    <property type="entry name" value="AAA+_ATPase"/>
</dbReference>
<keyword evidence="7 9" id="KW-1133">Transmembrane helix</keyword>
<sequence length="582" mass="66267">MGSLKWIWGYLKKYKLKYSVALFMVLIASALNMINPFLSGKIVDQVISGGNKKILISILLMMIGVSALKAIDRYTFQMIFEFVSQDVIFQIREDLYKKLLKMDFEYYNNTRTGDLMARMTEDTDAIRHFVAYVVYNVFENLTVFIFAIIMMFTVNVKLTIALILITPVIGFLATKMTKEVGPTFYAIRESFSRLNSMVQENISGNRVVKAFAKENYEIEKFNKVNDDYKVKNLKSARVWEKYLPVLDSLAGLLSVIMIFVGGIMVVNGAMTMGDLVVFNGFIWALNNPMRMAGWLINDFERYVASTYKIRDLLNEEVKIKNQREKHEEIGIRGDIKFEHVHFRYDNEEILNDISFEIKAGQTIGILGPTGAGKSTLVNLICRFYDVTDGKIEIDGIDIRKLDVIKLRDKVAVAMQDIFLFSDTIEGNIAYGRPEASFEQVERVANIAGAHDFIVNMPEGYDTIIGERGVGLSGGQKQRIALARALLKNPSILILDDTTSSVDMETELKIHKELRSIYKSRTNFIIAHRISSVKNADLILVLEQGKVIERGTHEELIKKRGYYYSVYQNQFGDFDTVRGLCNG</sequence>
<evidence type="ECO:0000256" key="8">
    <source>
        <dbReference type="ARBA" id="ARBA00023136"/>
    </source>
</evidence>
<dbReference type="InterPro" id="IPR036640">
    <property type="entry name" value="ABC1_TM_sf"/>
</dbReference>
<evidence type="ECO:0000256" key="2">
    <source>
        <dbReference type="ARBA" id="ARBA00022448"/>
    </source>
</evidence>
<dbReference type="FunFam" id="3.40.50.300:FF:000221">
    <property type="entry name" value="Multidrug ABC transporter ATP-binding protein"/>
    <property type="match status" value="1"/>
</dbReference>
<evidence type="ECO:0000256" key="1">
    <source>
        <dbReference type="ARBA" id="ARBA00004651"/>
    </source>
</evidence>
<dbReference type="AlphaFoldDB" id="A0A3R5QX09"/>
<dbReference type="GO" id="GO:0005886">
    <property type="term" value="C:plasma membrane"/>
    <property type="evidence" value="ECO:0007669"/>
    <property type="project" value="UniProtKB-SubCell"/>
</dbReference>
<feature type="domain" description="ABC transporter" evidence="10">
    <location>
        <begin position="335"/>
        <end position="568"/>
    </location>
</feature>
<feature type="transmembrane region" description="Helical" evidence="9">
    <location>
        <begin position="158"/>
        <end position="174"/>
    </location>
</feature>
<evidence type="ECO:0000256" key="3">
    <source>
        <dbReference type="ARBA" id="ARBA00022475"/>
    </source>
</evidence>